<feature type="domain" description="SH3" evidence="9">
    <location>
        <begin position="872"/>
        <end position="932"/>
    </location>
</feature>
<dbReference type="GO" id="GO:0005802">
    <property type="term" value="C:trans-Golgi network"/>
    <property type="evidence" value="ECO:0007669"/>
    <property type="project" value="InterPro"/>
</dbReference>
<dbReference type="GO" id="GO:0051015">
    <property type="term" value="F:actin filament binding"/>
    <property type="evidence" value="ECO:0007669"/>
    <property type="project" value="TreeGrafter"/>
</dbReference>
<comment type="similarity">
    <text evidence="1">Belongs to the small GTPase superfamily. Rab family.</text>
</comment>
<keyword evidence="2 7" id="KW-0728">SH3 domain</keyword>
<dbReference type="GO" id="GO:0031982">
    <property type="term" value="C:vesicle"/>
    <property type="evidence" value="ECO:0007669"/>
    <property type="project" value="InterPro"/>
</dbReference>
<feature type="compositionally biased region" description="Basic and acidic residues" evidence="8">
    <location>
        <begin position="521"/>
        <end position="539"/>
    </location>
</feature>
<dbReference type="Gene3D" id="2.30.30.40">
    <property type="entry name" value="SH3 Domains"/>
    <property type="match status" value="2"/>
</dbReference>
<feature type="region of interest" description="Disordered" evidence="8">
    <location>
        <begin position="1378"/>
        <end position="1406"/>
    </location>
</feature>
<dbReference type="PROSITE" id="PS50002">
    <property type="entry name" value="SH3"/>
    <property type="match status" value="2"/>
</dbReference>
<dbReference type="GO" id="GO:0005884">
    <property type="term" value="C:actin filament"/>
    <property type="evidence" value="ECO:0007669"/>
    <property type="project" value="TreeGrafter"/>
</dbReference>
<dbReference type="PROSITE" id="PS51419">
    <property type="entry name" value="RAB"/>
    <property type="match status" value="1"/>
</dbReference>
<sequence length="1439" mass="160493">MYDSPYPTEIREYLYKILVIGDVGTGKTSIIKRYVHNIFSMNYKSTIGVDFALKVIQWSPDTVVRLQLWDIAGQERASMARVYYKEAVAALVVYDVTRPKTFEAVKRWKADLDSKVTLPGTDEPIHTILLANKTDLQENALNAEELDEFCEEHGFLKWFGTSAKDNKNIEDATQFLLEKILASEEERAQRQTMSLQVNFTTYGRELKAAYEDILRPVNPQGGNNWALFGYDKGTNDLKVLGQGSGGLEELEDEFADGKIQYAFVRIVDPYSQLNKFVLIAWCGDGVPESKKGLFNSHLADVSQFLKGYHLQINARNEVDVTPAQIMKRLDEGSGSKYSIHKETYEAERIRPLQSAYKKTEIPDIAALQRNPTKPEPAPKYNIGTKPVGYSSSASSAATPAKLEDRVWPPPSSISSTTPASNVSPPASTERSWKTSAGGAGSYTSSTPSNRVAPPASLSSYGGGASTAPEPAVNKAHQIRLEREAREKEERERIKREIEASEARQRQSASGTGGPTSTAQRLAEERKLQAQKEAEREKEQQQTSSRGGAGFNDSPSGLSSTPNRIREERLAREKEERERAQAEDSARAAREAFKAREADSLREQTSAREDELKRQKEHEQRQKREAREAEERHAQEQSNLQRQRQEEEEEKAAARRRQQEEEDEEEERRAQQQHQRQKDEEEAKQRRQREQQEADDRMRRQAEEEAAEEERQRRQAEEEEEAERERQLQEEVNTAAAQSVNLGADALLASTEHPELNVSGSVSAIVLYSYEKAEENEMSLIEGEIIRNVTELDVGWWSGESEDGTRSGLFPANYVEVIEHAQEQEQHNDAHDDHYAAAEANDHHQDYDPEHDTYAAPHAHDAHAAAVASGGGEKKPSAVALYDYQAGEPNELSFSEGEAITEIDFVTEDWWSGKSEAGATGLFPANYVEIIHPFDIPELRHQLSRFVSVETAWSCVRVSKAWAKTFIPVIWFEVDFAIHPQFAALPPPIVGKHGRLIRVVKNATSLAHVTVLANIRVDQLTSLHVETASSVLQHEYAYEVVSRNSASLQDIHLYAATVPTNKRSSLAHFVSVPALIPFSAALMDVAESASVLRSLTLSNLCLTGSGFMSILLASPLLSELRLLSTDVVGVPNWSFRHEGVKVFMSWLKNIIRPQAADSADGPSLLAYLPALEVLHINDHENQSMAIPANKIKSDLALYCPNLTVFHLQDNTGAIIPKFCYNTPNDLTEIAYMYEHTSPEVLTSILLHQHSLVSVSVFYLDDLFTASRHEVIPVNDHFKASGRLLQLIPRGCPQLEVLSLHLHEMDMDEVEKCEWACKNLKTLRVRIQSLDTKRKISKALSQWYAGLVTTSKASWSAATTTTTESSVDVDEICENGDIDGGGISSSDNDSSSGSGSGGGGGGGGSSLDTLDKSIEARVARHLLKFERLETVWLGYKTWSLR</sequence>
<dbReference type="GO" id="GO:0016192">
    <property type="term" value="P:vesicle-mediated transport"/>
    <property type="evidence" value="ECO:0007669"/>
    <property type="project" value="InterPro"/>
</dbReference>
<dbReference type="EMBL" id="JAAAUQ010000165">
    <property type="protein sequence ID" value="KAF9153594.1"/>
    <property type="molecule type" value="Genomic_DNA"/>
</dbReference>
<reference evidence="11" key="1">
    <citation type="journal article" date="2020" name="Fungal Divers.">
        <title>Resolving the Mortierellaceae phylogeny through synthesis of multi-gene phylogenetics and phylogenomics.</title>
        <authorList>
            <person name="Vandepol N."/>
            <person name="Liber J."/>
            <person name="Desiro A."/>
            <person name="Na H."/>
            <person name="Kennedy M."/>
            <person name="Barry K."/>
            <person name="Grigoriev I.V."/>
            <person name="Miller A.N."/>
            <person name="O'Donnell K."/>
            <person name="Stajich J.E."/>
            <person name="Bonito G."/>
        </authorList>
    </citation>
    <scope>NUCLEOTIDE SEQUENCE</scope>
    <source>
        <strain evidence="11">NRRL 6426</strain>
    </source>
</reference>
<feature type="compositionally biased region" description="Gly residues" evidence="8">
    <location>
        <begin position="1392"/>
        <end position="1403"/>
    </location>
</feature>
<dbReference type="SMART" id="SM00176">
    <property type="entry name" value="RAN"/>
    <property type="match status" value="1"/>
</dbReference>
<dbReference type="CDD" id="cd11819">
    <property type="entry name" value="SH3_Cortactin_like"/>
    <property type="match status" value="1"/>
</dbReference>
<evidence type="ECO:0000256" key="5">
    <source>
        <dbReference type="ARBA" id="ARBA00023288"/>
    </source>
</evidence>
<dbReference type="PROSITE" id="PS51421">
    <property type="entry name" value="RAS"/>
    <property type="match status" value="1"/>
</dbReference>
<protein>
    <submittedName>
        <fullName evidence="11">Rab32, member RAS oncoprotein</fullName>
    </submittedName>
</protein>
<evidence type="ECO:0000259" key="10">
    <source>
        <dbReference type="PROSITE" id="PS51263"/>
    </source>
</evidence>
<evidence type="ECO:0000313" key="11">
    <source>
        <dbReference type="EMBL" id="KAF9153594.1"/>
    </source>
</evidence>
<comment type="caution">
    <text evidence="11">The sequence shown here is derived from an EMBL/GenBank/DDBJ whole genome shotgun (WGS) entry which is preliminary data.</text>
</comment>
<dbReference type="Proteomes" id="UP000748756">
    <property type="component" value="Unassembled WGS sequence"/>
</dbReference>
<dbReference type="InterPro" id="IPR002108">
    <property type="entry name" value="ADF-H"/>
</dbReference>
<dbReference type="FunFam" id="3.40.50.300:FF:000222">
    <property type="entry name" value="RAB32, member RAS oncogene family"/>
    <property type="match status" value="1"/>
</dbReference>
<feature type="compositionally biased region" description="Basic and acidic residues" evidence="8">
    <location>
        <begin position="675"/>
        <end position="715"/>
    </location>
</feature>
<feature type="domain" description="SH3" evidence="9">
    <location>
        <begin position="758"/>
        <end position="819"/>
    </location>
</feature>
<dbReference type="CDD" id="cd11281">
    <property type="entry name" value="ADF_drebrin_like"/>
    <property type="match status" value="1"/>
</dbReference>
<dbReference type="SMART" id="SM00175">
    <property type="entry name" value="RAB"/>
    <property type="match status" value="1"/>
</dbReference>
<evidence type="ECO:0000256" key="1">
    <source>
        <dbReference type="ARBA" id="ARBA00006270"/>
    </source>
</evidence>
<dbReference type="PRINTS" id="PR00449">
    <property type="entry name" value="RASTRNSFRMNG"/>
</dbReference>
<dbReference type="InterPro" id="IPR005225">
    <property type="entry name" value="Small_GTP-bd"/>
</dbReference>
<dbReference type="GO" id="GO:0030833">
    <property type="term" value="P:regulation of actin filament polymerization"/>
    <property type="evidence" value="ECO:0007669"/>
    <property type="project" value="TreeGrafter"/>
</dbReference>
<dbReference type="NCBIfam" id="TIGR00231">
    <property type="entry name" value="small_GTP"/>
    <property type="match status" value="1"/>
</dbReference>
<organism evidence="11 12">
    <name type="scientific">Linnemannia schmuckeri</name>
    <dbReference type="NCBI Taxonomy" id="64567"/>
    <lineage>
        <taxon>Eukaryota</taxon>
        <taxon>Fungi</taxon>
        <taxon>Fungi incertae sedis</taxon>
        <taxon>Mucoromycota</taxon>
        <taxon>Mortierellomycotina</taxon>
        <taxon>Mortierellomycetes</taxon>
        <taxon>Mortierellales</taxon>
        <taxon>Mortierellaceae</taxon>
        <taxon>Linnemannia</taxon>
    </lineage>
</organism>
<dbReference type="InterPro" id="IPR030697">
    <property type="entry name" value="Rab29/Rab38/Rab32"/>
</dbReference>
<feature type="region of interest" description="Disordered" evidence="8">
    <location>
        <begin position="360"/>
        <end position="733"/>
    </location>
</feature>
<dbReference type="Gene3D" id="3.40.20.10">
    <property type="entry name" value="Severin"/>
    <property type="match status" value="1"/>
</dbReference>
<evidence type="ECO:0000256" key="7">
    <source>
        <dbReference type="PROSITE-ProRule" id="PRU00192"/>
    </source>
</evidence>
<evidence type="ECO:0000256" key="6">
    <source>
        <dbReference type="ARBA" id="ARBA00023289"/>
    </source>
</evidence>
<dbReference type="InterPro" id="IPR001452">
    <property type="entry name" value="SH3_domain"/>
</dbReference>
<evidence type="ECO:0000259" key="9">
    <source>
        <dbReference type="PROSITE" id="PS50002"/>
    </source>
</evidence>
<dbReference type="SUPFAM" id="SSF52540">
    <property type="entry name" value="P-loop containing nucleoside triphosphate hydrolases"/>
    <property type="match status" value="1"/>
</dbReference>
<dbReference type="Pfam" id="PF00071">
    <property type="entry name" value="Ras"/>
    <property type="match status" value="1"/>
</dbReference>
<dbReference type="InterPro" id="IPR036028">
    <property type="entry name" value="SH3-like_dom_sf"/>
</dbReference>
<dbReference type="InterPro" id="IPR027417">
    <property type="entry name" value="P-loop_NTPase"/>
</dbReference>
<evidence type="ECO:0000256" key="2">
    <source>
        <dbReference type="ARBA" id="ARBA00022443"/>
    </source>
</evidence>
<evidence type="ECO:0000256" key="3">
    <source>
        <dbReference type="ARBA" id="ARBA00022741"/>
    </source>
</evidence>
<dbReference type="PRINTS" id="PR00452">
    <property type="entry name" value="SH3DOMAIN"/>
</dbReference>
<dbReference type="Gene3D" id="3.80.10.10">
    <property type="entry name" value="Ribonuclease Inhibitor"/>
    <property type="match status" value="1"/>
</dbReference>
<feature type="compositionally biased region" description="Polar residues" evidence="8">
    <location>
        <begin position="505"/>
        <end position="519"/>
    </location>
</feature>
<dbReference type="SUPFAM" id="SSF55753">
    <property type="entry name" value="Actin depolymerizing proteins"/>
    <property type="match status" value="1"/>
</dbReference>
<feature type="compositionally biased region" description="Polar residues" evidence="8">
    <location>
        <begin position="419"/>
        <end position="429"/>
    </location>
</feature>
<feature type="compositionally biased region" description="Basic and acidic residues" evidence="8">
    <location>
        <begin position="563"/>
        <end position="634"/>
    </location>
</feature>
<keyword evidence="6" id="KW-0636">Prenylation</keyword>
<dbReference type="InterPro" id="IPR029006">
    <property type="entry name" value="ADF-H/Gelsolin-like_dom_sf"/>
</dbReference>
<feature type="compositionally biased region" description="Polar residues" evidence="8">
    <location>
        <begin position="552"/>
        <end position="562"/>
    </location>
</feature>
<accession>A0A9P5S2N7</accession>
<dbReference type="PANTHER" id="PTHR10829">
    <property type="entry name" value="CORTACTIN AND DREBRIN"/>
    <property type="match status" value="1"/>
</dbReference>
<dbReference type="SUPFAM" id="SSF52047">
    <property type="entry name" value="RNI-like"/>
    <property type="match status" value="1"/>
</dbReference>
<dbReference type="GO" id="GO:0030864">
    <property type="term" value="C:cortical actin cytoskeleton"/>
    <property type="evidence" value="ECO:0007669"/>
    <property type="project" value="TreeGrafter"/>
</dbReference>
<gene>
    <name evidence="11" type="primary">RAB32_1</name>
    <name evidence="11" type="ORF">BG015_003076</name>
</gene>
<evidence type="ECO:0000313" key="12">
    <source>
        <dbReference type="Proteomes" id="UP000748756"/>
    </source>
</evidence>
<evidence type="ECO:0000256" key="8">
    <source>
        <dbReference type="SAM" id="MobiDB-lite"/>
    </source>
</evidence>
<dbReference type="Pfam" id="PF00018">
    <property type="entry name" value="SH3_1"/>
    <property type="match status" value="1"/>
</dbReference>
<dbReference type="PANTHER" id="PTHR10829:SF25">
    <property type="entry name" value="DREBRIN-LIKE PROTEIN"/>
    <property type="match status" value="1"/>
</dbReference>
<dbReference type="SMART" id="SM00173">
    <property type="entry name" value="RAS"/>
    <property type="match status" value="1"/>
</dbReference>
<keyword evidence="12" id="KW-1185">Reference proteome</keyword>
<evidence type="ECO:0000256" key="4">
    <source>
        <dbReference type="ARBA" id="ARBA00023134"/>
    </source>
</evidence>
<dbReference type="InterPro" id="IPR032675">
    <property type="entry name" value="LRR_dom_sf"/>
</dbReference>
<dbReference type="CDD" id="cd04107">
    <property type="entry name" value="Rab32_Rab38"/>
    <property type="match status" value="1"/>
</dbReference>
<keyword evidence="4" id="KW-0342">GTP-binding</keyword>
<dbReference type="Pfam" id="PF14604">
    <property type="entry name" value="SH3_9"/>
    <property type="match status" value="1"/>
</dbReference>
<feature type="compositionally biased region" description="Low complexity" evidence="8">
    <location>
        <begin position="1382"/>
        <end position="1391"/>
    </location>
</feature>
<keyword evidence="5" id="KW-0449">Lipoprotein</keyword>
<dbReference type="Pfam" id="PF00241">
    <property type="entry name" value="Cofilin_ADF"/>
    <property type="match status" value="1"/>
</dbReference>
<proteinExistence type="inferred from homology"/>
<keyword evidence="3" id="KW-0547">Nucleotide-binding</keyword>
<feature type="compositionally biased region" description="Basic and acidic residues" evidence="8">
    <location>
        <begin position="478"/>
        <end position="504"/>
    </location>
</feature>
<dbReference type="InterPro" id="IPR001806">
    <property type="entry name" value="Small_GTPase"/>
</dbReference>
<dbReference type="SMART" id="SM00326">
    <property type="entry name" value="SH3"/>
    <property type="match status" value="2"/>
</dbReference>
<name>A0A9P5S2N7_9FUNG</name>
<dbReference type="SUPFAM" id="SSF50044">
    <property type="entry name" value="SH3-domain"/>
    <property type="match status" value="2"/>
</dbReference>
<dbReference type="OrthoDB" id="5971719at2759"/>
<dbReference type="GO" id="GO:0005525">
    <property type="term" value="F:GTP binding"/>
    <property type="evidence" value="ECO:0007669"/>
    <property type="project" value="UniProtKB-KW"/>
</dbReference>
<dbReference type="SMART" id="SM00102">
    <property type="entry name" value="ADF"/>
    <property type="match status" value="1"/>
</dbReference>
<dbReference type="SMART" id="SM00174">
    <property type="entry name" value="RHO"/>
    <property type="match status" value="1"/>
</dbReference>
<feature type="domain" description="ADF-H" evidence="10">
    <location>
        <begin position="198"/>
        <end position="330"/>
    </location>
</feature>
<dbReference type="GO" id="GO:0003924">
    <property type="term" value="F:GTPase activity"/>
    <property type="evidence" value="ECO:0007669"/>
    <property type="project" value="InterPro"/>
</dbReference>
<dbReference type="Gene3D" id="3.40.50.300">
    <property type="entry name" value="P-loop containing nucleotide triphosphate hydrolases"/>
    <property type="match status" value="1"/>
</dbReference>
<dbReference type="PROSITE" id="PS51263">
    <property type="entry name" value="ADF_H"/>
    <property type="match status" value="1"/>
</dbReference>